<dbReference type="PROSITE" id="PS50887">
    <property type="entry name" value="GGDEF"/>
    <property type="match status" value="1"/>
</dbReference>
<dbReference type="SMART" id="SM00448">
    <property type="entry name" value="REC"/>
    <property type="match status" value="1"/>
</dbReference>
<evidence type="ECO:0000256" key="3">
    <source>
        <dbReference type="PROSITE-ProRule" id="PRU00169"/>
    </source>
</evidence>
<reference evidence="6 7" key="1">
    <citation type="journal article" date="2013" name="Int. J. Syst. Evol. Microbiol.">
        <title>Azospirillum humicireducens sp. nov., a nitrogen-fixing bacterium isolated from a microbial fuel cell.</title>
        <authorList>
            <person name="Zhou S."/>
            <person name="Han L."/>
            <person name="Wang Y."/>
            <person name="Yang G."/>
            <person name="Zhuang L."/>
            <person name="Hu P."/>
        </authorList>
    </citation>
    <scope>NUCLEOTIDE SEQUENCE [LARGE SCALE GENOMIC DNA]</scope>
    <source>
        <strain evidence="6 7">SgZ-5</strain>
    </source>
</reference>
<dbReference type="GO" id="GO:0000160">
    <property type="term" value="P:phosphorelay signal transduction system"/>
    <property type="evidence" value="ECO:0007669"/>
    <property type="project" value="InterPro"/>
</dbReference>
<dbReference type="GO" id="GO:0043709">
    <property type="term" value="P:cell adhesion involved in single-species biofilm formation"/>
    <property type="evidence" value="ECO:0007669"/>
    <property type="project" value="TreeGrafter"/>
</dbReference>
<dbReference type="EC" id="2.7.7.65" evidence="1"/>
<dbReference type="InterPro" id="IPR001789">
    <property type="entry name" value="Sig_transdc_resp-reg_receiver"/>
</dbReference>
<dbReference type="STRING" id="1226968.A6A40_08175"/>
<dbReference type="PROSITE" id="PS50110">
    <property type="entry name" value="RESPONSE_REGULATORY"/>
    <property type="match status" value="1"/>
</dbReference>
<dbReference type="InterPro" id="IPR000160">
    <property type="entry name" value="GGDEF_dom"/>
</dbReference>
<dbReference type="Pfam" id="PF00072">
    <property type="entry name" value="Response_reg"/>
    <property type="match status" value="1"/>
</dbReference>
<dbReference type="NCBIfam" id="TIGR00254">
    <property type="entry name" value="GGDEF"/>
    <property type="match status" value="1"/>
</dbReference>
<protein>
    <recommendedName>
        <fullName evidence="1">diguanylate cyclase</fullName>
        <ecNumber evidence="1">2.7.7.65</ecNumber>
    </recommendedName>
</protein>
<feature type="modified residue" description="4-aspartylphosphate" evidence="3">
    <location>
        <position position="51"/>
    </location>
</feature>
<gene>
    <name evidence="6" type="ORF">A6A40_08175</name>
</gene>
<comment type="catalytic activity">
    <reaction evidence="2">
        <text>2 GTP = 3',3'-c-di-GMP + 2 diphosphate</text>
        <dbReference type="Rhea" id="RHEA:24898"/>
        <dbReference type="ChEBI" id="CHEBI:33019"/>
        <dbReference type="ChEBI" id="CHEBI:37565"/>
        <dbReference type="ChEBI" id="CHEBI:58805"/>
        <dbReference type="EC" id="2.7.7.65"/>
    </reaction>
</comment>
<feature type="domain" description="GGDEF" evidence="5">
    <location>
        <begin position="161"/>
        <end position="295"/>
    </location>
</feature>
<dbReference type="AlphaFoldDB" id="A0A168YD84"/>
<evidence type="ECO:0000313" key="7">
    <source>
        <dbReference type="Proteomes" id="UP000077405"/>
    </source>
</evidence>
<dbReference type="PANTHER" id="PTHR45138">
    <property type="entry name" value="REGULATORY COMPONENTS OF SENSORY TRANSDUCTION SYSTEM"/>
    <property type="match status" value="1"/>
</dbReference>
<dbReference type="Gene3D" id="3.30.70.270">
    <property type="match status" value="1"/>
</dbReference>
<dbReference type="SUPFAM" id="SSF52172">
    <property type="entry name" value="CheY-like"/>
    <property type="match status" value="1"/>
</dbReference>
<dbReference type="CDD" id="cd00156">
    <property type="entry name" value="REC"/>
    <property type="match status" value="1"/>
</dbReference>
<evidence type="ECO:0000256" key="2">
    <source>
        <dbReference type="ARBA" id="ARBA00034247"/>
    </source>
</evidence>
<evidence type="ECO:0000313" key="6">
    <source>
        <dbReference type="EMBL" id="ANC93127.2"/>
    </source>
</evidence>
<sequence>MRILIVDDSPRHLTMMVYELNKLGYATSVVHSGAAAIEAMASERFDVVMADIRLADMTGIELCWHLRTAQGLRHLYLILMIPGSMTDQFHELVEAGADEFLRKPLDWKWTAARLLAASRVVAMQRDLERLATTDALTGAMNRRRFLERGAEEVVRSRRYERPLSVVMLDIDHFKRVNDTHGHATGDEAIRSTVRACKDTLRSCDLIGRLGGEEFAVVMPETPPVNAFAAAQRLRQAIAAQPVQREDGGELHLTVSLGLSWLNATDTGIESLLARADTALYRAKNAGRNRVEVEPQIALPKSMAG</sequence>
<keyword evidence="7" id="KW-1185">Reference proteome</keyword>
<evidence type="ECO:0000259" key="5">
    <source>
        <dbReference type="PROSITE" id="PS50887"/>
    </source>
</evidence>
<dbReference type="FunFam" id="3.30.70.270:FF:000001">
    <property type="entry name" value="Diguanylate cyclase domain protein"/>
    <property type="match status" value="1"/>
</dbReference>
<dbReference type="SMART" id="SM00267">
    <property type="entry name" value="GGDEF"/>
    <property type="match status" value="1"/>
</dbReference>
<dbReference type="EMBL" id="CP015285">
    <property type="protein sequence ID" value="ANC93127.2"/>
    <property type="molecule type" value="Genomic_DNA"/>
</dbReference>
<dbReference type="Gene3D" id="3.40.50.2300">
    <property type="match status" value="1"/>
</dbReference>
<dbReference type="Pfam" id="PF00990">
    <property type="entry name" value="GGDEF"/>
    <property type="match status" value="1"/>
</dbReference>
<dbReference type="CDD" id="cd01949">
    <property type="entry name" value="GGDEF"/>
    <property type="match status" value="1"/>
</dbReference>
<dbReference type="GO" id="GO:0005886">
    <property type="term" value="C:plasma membrane"/>
    <property type="evidence" value="ECO:0007669"/>
    <property type="project" value="TreeGrafter"/>
</dbReference>
<dbReference type="KEGG" id="ahu:A6A40_08175"/>
<dbReference type="GO" id="GO:0052621">
    <property type="term" value="F:diguanylate cyclase activity"/>
    <property type="evidence" value="ECO:0007669"/>
    <property type="project" value="UniProtKB-EC"/>
</dbReference>
<dbReference type="GO" id="GO:1902201">
    <property type="term" value="P:negative regulation of bacterial-type flagellum-dependent cell motility"/>
    <property type="evidence" value="ECO:0007669"/>
    <property type="project" value="TreeGrafter"/>
</dbReference>
<organism evidence="6 7">
    <name type="scientific">Azospirillum humicireducens</name>
    <dbReference type="NCBI Taxonomy" id="1226968"/>
    <lineage>
        <taxon>Bacteria</taxon>
        <taxon>Pseudomonadati</taxon>
        <taxon>Pseudomonadota</taxon>
        <taxon>Alphaproteobacteria</taxon>
        <taxon>Rhodospirillales</taxon>
        <taxon>Azospirillaceae</taxon>
        <taxon>Azospirillum</taxon>
    </lineage>
</organism>
<evidence type="ECO:0000256" key="1">
    <source>
        <dbReference type="ARBA" id="ARBA00012528"/>
    </source>
</evidence>
<dbReference type="InterPro" id="IPR043128">
    <property type="entry name" value="Rev_trsase/Diguanyl_cyclase"/>
</dbReference>
<name>A0A168YD84_9PROT</name>
<keyword evidence="3" id="KW-0597">Phosphoprotein</keyword>
<dbReference type="InterPro" id="IPR011006">
    <property type="entry name" value="CheY-like_superfamily"/>
</dbReference>
<dbReference type="PANTHER" id="PTHR45138:SF9">
    <property type="entry name" value="DIGUANYLATE CYCLASE DGCM-RELATED"/>
    <property type="match status" value="1"/>
</dbReference>
<accession>A0A168YD84</accession>
<dbReference type="RefSeq" id="WP_063634969.1">
    <property type="nucleotide sequence ID" value="NZ_CP015285.1"/>
</dbReference>
<dbReference type="InterPro" id="IPR050469">
    <property type="entry name" value="Diguanylate_Cyclase"/>
</dbReference>
<dbReference type="InterPro" id="IPR029787">
    <property type="entry name" value="Nucleotide_cyclase"/>
</dbReference>
<feature type="domain" description="Response regulatory" evidence="4">
    <location>
        <begin position="2"/>
        <end position="118"/>
    </location>
</feature>
<dbReference type="Proteomes" id="UP000077405">
    <property type="component" value="Chromosome"/>
</dbReference>
<dbReference type="OrthoDB" id="9812260at2"/>
<evidence type="ECO:0000259" key="4">
    <source>
        <dbReference type="PROSITE" id="PS50110"/>
    </source>
</evidence>
<dbReference type="SUPFAM" id="SSF55073">
    <property type="entry name" value="Nucleotide cyclase"/>
    <property type="match status" value="1"/>
</dbReference>
<proteinExistence type="predicted"/>